<feature type="compositionally biased region" description="Pro residues" evidence="1">
    <location>
        <begin position="228"/>
        <end position="262"/>
    </location>
</feature>
<dbReference type="Pfam" id="PF05901">
    <property type="entry name" value="Excalibur"/>
    <property type="match status" value="1"/>
</dbReference>
<feature type="compositionally biased region" description="Low complexity" evidence="1">
    <location>
        <begin position="1"/>
        <end position="13"/>
    </location>
</feature>
<feature type="compositionally biased region" description="Low complexity" evidence="1">
    <location>
        <begin position="214"/>
        <end position="227"/>
    </location>
</feature>
<comment type="caution">
    <text evidence="3">The sequence shown here is derived from an EMBL/GenBank/DDBJ whole genome shotgun (WGS) entry which is preliminary data.</text>
</comment>
<dbReference type="InterPro" id="IPR008613">
    <property type="entry name" value="Excalibur_Ca-bd_domain"/>
</dbReference>
<feature type="region of interest" description="Disordered" evidence="1">
    <location>
        <begin position="1"/>
        <end position="34"/>
    </location>
</feature>
<dbReference type="PANTHER" id="PTHR24094">
    <property type="entry name" value="SECRETED PROTEIN"/>
    <property type="match status" value="1"/>
</dbReference>
<dbReference type="RefSeq" id="WP_245886986.1">
    <property type="nucleotide sequence ID" value="NZ_PTJD01000019.1"/>
</dbReference>
<sequence length="307" mass="31753">MPAAPAPSDSGASPEPPAPPSSTTAPAPAAAPGTAREVLDTLAVKGRAPKTGYDRDRFGPAWQDTDGNGCDTRNDILRRDLVDEVAKPGTRGCVVAAGTLQDPYAPRAIAFTRGEGTSDDVQIDHVVALSDAWQKGAQQLSEQERVAFANDPLNLLAVDGPLNQAKGDSDAATWLPPNRAYRCAYVARQVAVKAKHRLWITTAERDAMAGVLDTCPTEPVPTDTTVPGPAPEGAVPPPPAPAPAEPAPPAPVAPAPAAPAPAPGGGEDPRYPSCKAAKAAGYGPYTRGVDPEYDWYKDGDSDGTNCE</sequence>
<gene>
    <name evidence="3" type="ORF">CLV92_11938</name>
</gene>
<evidence type="ECO:0000313" key="4">
    <source>
        <dbReference type="Proteomes" id="UP000239485"/>
    </source>
</evidence>
<dbReference type="InterPro" id="IPR011089">
    <property type="entry name" value="GmrSD_C"/>
</dbReference>
<dbReference type="PANTHER" id="PTHR24094:SF15">
    <property type="entry name" value="AMP-DEPENDENT SYNTHETASE_LIGASE DOMAIN-CONTAINING PROTEIN-RELATED"/>
    <property type="match status" value="1"/>
</dbReference>
<feature type="domain" description="Excalibur calcium-binding" evidence="2">
    <location>
        <begin position="270"/>
        <end position="307"/>
    </location>
</feature>
<reference evidence="3 4" key="1">
    <citation type="submission" date="2018-02" db="EMBL/GenBank/DDBJ databases">
        <title>Genomic Encyclopedia of Archaeal and Bacterial Type Strains, Phase II (KMG-II): from individual species to whole genera.</title>
        <authorList>
            <person name="Goeker M."/>
        </authorList>
    </citation>
    <scope>NUCLEOTIDE SEQUENCE [LARGE SCALE GENOMIC DNA]</scope>
    <source>
        <strain evidence="3 4">DSM 22857</strain>
    </source>
</reference>
<proteinExistence type="predicted"/>
<name>A0A2S6ICN5_9ACTN</name>
<dbReference type="Proteomes" id="UP000239485">
    <property type="component" value="Unassembled WGS sequence"/>
</dbReference>
<keyword evidence="4" id="KW-1185">Reference proteome</keyword>
<feature type="compositionally biased region" description="Low complexity" evidence="1">
    <location>
        <begin position="21"/>
        <end position="34"/>
    </location>
</feature>
<organism evidence="3 4">
    <name type="scientific">Kineococcus xinjiangensis</name>
    <dbReference type="NCBI Taxonomy" id="512762"/>
    <lineage>
        <taxon>Bacteria</taxon>
        <taxon>Bacillati</taxon>
        <taxon>Actinomycetota</taxon>
        <taxon>Actinomycetes</taxon>
        <taxon>Kineosporiales</taxon>
        <taxon>Kineosporiaceae</taxon>
        <taxon>Kineococcus</taxon>
    </lineage>
</organism>
<feature type="region of interest" description="Disordered" evidence="1">
    <location>
        <begin position="212"/>
        <end position="307"/>
    </location>
</feature>
<dbReference type="AlphaFoldDB" id="A0A2S6ICN5"/>
<dbReference type="Pfam" id="PF07510">
    <property type="entry name" value="GmrSD_C"/>
    <property type="match status" value="1"/>
</dbReference>
<dbReference type="SMART" id="SM00894">
    <property type="entry name" value="Excalibur"/>
    <property type="match status" value="1"/>
</dbReference>
<protein>
    <submittedName>
        <fullName evidence="3">Excalibur calcium-binding domain-containing protein</fullName>
    </submittedName>
</protein>
<evidence type="ECO:0000256" key="1">
    <source>
        <dbReference type="SAM" id="MobiDB-lite"/>
    </source>
</evidence>
<evidence type="ECO:0000259" key="2">
    <source>
        <dbReference type="SMART" id="SM00894"/>
    </source>
</evidence>
<evidence type="ECO:0000313" key="3">
    <source>
        <dbReference type="EMBL" id="PPK91957.1"/>
    </source>
</evidence>
<accession>A0A2S6ICN5</accession>
<dbReference type="EMBL" id="PTJD01000019">
    <property type="protein sequence ID" value="PPK91957.1"/>
    <property type="molecule type" value="Genomic_DNA"/>
</dbReference>